<evidence type="ECO:0000259" key="10">
    <source>
        <dbReference type="Pfam" id="PF00591"/>
    </source>
</evidence>
<feature type="binding site" evidence="9">
    <location>
        <begin position="92"/>
        <end position="93"/>
    </location>
    <ligand>
        <name>5-phospho-alpha-D-ribose 1-diphosphate</name>
        <dbReference type="ChEBI" id="CHEBI:58017"/>
    </ligand>
</feature>
<dbReference type="PANTHER" id="PTHR43285">
    <property type="entry name" value="ANTHRANILATE PHOSPHORIBOSYLTRANSFERASE"/>
    <property type="match status" value="1"/>
</dbReference>
<evidence type="ECO:0000256" key="2">
    <source>
        <dbReference type="ARBA" id="ARBA00022605"/>
    </source>
</evidence>
<feature type="binding site" evidence="9">
    <location>
        <begin position="117"/>
        <end position="125"/>
    </location>
    <ligand>
        <name>5-phospho-alpha-D-ribose 1-diphosphate</name>
        <dbReference type="ChEBI" id="CHEBI:58017"/>
    </ligand>
</feature>
<feature type="binding site" evidence="9">
    <location>
        <begin position="99"/>
        <end position="102"/>
    </location>
    <ligand>
        <name>5-phospho-alpha-D-ribose 1-diphosphate</name>
        <dbReference type="ChEBI" id="CHEBI:58017"/>
    </ligand>
</feature>
<keyword evidence="4 9" id="KW-0808">Transferase</keyword>
<feature type="binding site" evidence="9">
    <location>
        <position position="175"/>
    </location>
    <ligand>
        <name>anthranilate</name>
        <dbReference type="ChEBI" id="CHEBI:16567"/>
        <label>2</label>
    </ligand>
</feature>
<proteinExistence type="inferred from homology"/>
<feature type="domain" description="Glycosyl transferase family 3" evidence="10">
    <location>
        <begin position="82"/>
        <end position="335"/>
    </location>
</feature>
<dbReference type="GO" id="GO:0005829">
    <property type="term" value="C:cytosol"/>
    <property type="evidence" value="ECO:0007669"/>
    <property type="project" value="TreeGrafter"/>
</dbReference>
<evidence type="ECO:0000256" key="9">
    <source>
        <dbReference type="HAMAP-Rule" id="MF_00211"/>
    </source>
</evidence>
<evidence type="ECO:0000256" key="1">
    <source>
        <dbReference type="ARBA" id="ARBA00004907"/>
    </source>
</evidence>
<dbReference type="GO" id="GO:0004048">
    <property type="term" value="F:anthranilate phosphoribosyltransferase activity"/>
    <property type="evidence" value="ECO:0007669"/>
    <property type="project" value="UniProtKB-UniRule"/>
</dbReference>
<evidence type="ECO:0000256" key="8">
    <source>
        <dbReference type="ARBA" id="ARBA00061188"/>
    </source>
</evidence>
<accession>A0A6J4VEP4</accession>
<feature type="binding site" evidence="9">
    <location>
        <position position="129"/>
    </location>
    <ligand>
        <name>5-phospho-alpha-D-ribose 1-diphosphate</name>
        <dbReference type="ChEBI" id="CHEBI:58017"/>
    </ligand>
</feature>
<organism evidence="12">
    <name type="scientific">uncultured Thermomicrobiales bacterium</name>
    <dbReference type="NCBI Taxonomy" id="1645740"/>
    <lineage>
        <taxon>Bacteria</taxon>
        <taxon>Pseudomonadati</taxon>
        <taxon>Thermomicrobiota</taxon>
        <taxon>Thermomicrobia</taxon>
        <taxon>Thermomicrobiales</taxon>
        <taxon>environmental samples</taxon>
    </lineage>
</organism>
<feature type="domain" description="Glycosyl transferase family 3 N-terminal" evidence="11">
    <location>
        <begin position="12"/>
        <end position="72"/>
    </location>
</feature>
<evidence type="ECO:0000313" key="12">
    <source>
        <dbReference type="EMBL" id="CAA9577210.1"/>
    </source>
</evidence>
<keyword evidence="5 9" id="KW-0822">Tryptophan biosynthesis</keyword>
<dbReference type="NCBIfam" id="TIGR01245">
    <property type="entry name" value="trpD"/>
    <property type="match status" value="1"/>
</dbReference>
<reference evidence="12" key="1">
    <citation type="submission" date="2020-02" db="EMBL/GenBank/DDBJ databases">
        <authorList>
            <person name="Meier V. D."/>
        </authorList>
    </citation>
    <scope>NUCLEOTIDE SEQUENCE</scope>
    <source>
        <strain evidence="12">AVDCRST_MAG87</strain>
    </source>
</reference>
<evidence type="ECO:0000259" key="11">
    <source>
        <dbReference type="Pfam" id="PF02885"/>
    </source>
</evidence>
<evidence type="ECO:0000256" key="3">
    <source>
        <dbReference type="ARBA" id="ARBA00022676"/>
    </source>
</evidence>
<feature type="binding site" evidence="9">
    <location>
        <position position="89"/>
    </location>
    <ligand>
        <name>anthranilate</name>
        <dbReference type="ChEBI" id="CHEBI:16567"/>
        <label>1</label>
    </ligand>
</feature>
<dbReference type="Gene3D" id="3.40.1030.10">
    <property type="entry name" value="Nucleoside phosphorylase/phosphoribosyltransferase catalytic domain"/>
    <property type="match status" value="1"/>
</dbReference>
<dbReference type="InterPro" id="IPR000312">
    <property type="entry name" value="Glycosyl_Trfase_fam3"/>
</dbReference>
<dbReference type="Pfam" id="PF00591">
    <property type="entry name" value="Glycos_transf_3"/>
    <property type="match status" value="1"/>
</dbReference>
<dbReference type="HAMAP" id="MF_00211">
    <property type="entry name" value="TrpD"/>
    <property type="match status" value="1"/>
</dbReference>
<comment type="subunit">
    <text evidence="9">Homodimer.</text>
</comment>
<keyword evidence="6 9" id="KW-0057">Aromatic amino acid biosynthesis</keyword>
<feature type="binding site" evidence="9">
    <location>
        <position position="89"/>
    </location>
    <ligand>
        <name>5-phospho-alpha-D-ribose 1-diphosphate</name>
        <dbReference type="ChEBI" id="CHEBI:58017"/>
    </ligand>
</feature>
<dbReference type="Gene3D" id="1.20.970.10">
    <property type="entry name" value="Transferase, Pyrimidine Nucleoside Phosphorylase, Chain C"/>
    <property type="match status" value="1"/>
</dbReference>
<dbReference type="GO" id="GO:0000162">
    <property type="term" value="P:L-tryptophan biosynthetic process"/>
    <property type="evidence" value="ECO:0007669"/>
    <property type="project" value="UniProtKB-UniRule"/>
</dbReference>
<comment type="similarity">
    <text evidence="9">Belongs to the anthranilate phosphoribosyltransferase family.</text>
</comment>
<evidence type="ECO:0000256" key="6">
    <source>
        <dbReference type="ARBA" id="ARBA00023141"/>
    </source>
</evidence>
<feature type="binding site" evidence="9">
    <location>
        <position position="120"/>
    </location>
    <ligand>
        <name>anthranilate</name>
        <dbReference type="ChEBI" id="CHEBI:16567"/>
        <label>1</label>
    </ligand>
</feature>
<dbReference type="InterPro" id="IPR035902">
    <property type="entry name" value="Nuc_phospho_transferase"/>
</dbReference>
<comment type="pathway">
    <text evidence="1 9">Amino-acid biosynthesis; L-tryptophan biosynthesis; L-tryptophan from chorismate: step 2/5.</text>
</comment>
<gene>
    <name evidence="9" type="primary">trpD</name>
    <name evidence="12" type="ORF">AVDCRST_MAG87-2980</name>
</gene>
<dbReference type="InterPro" id="IPR005940">
    <property type="entry name" value="Anthranilate_Pribosyl_Tfrase"/>
</dbReference>
<feature type="binding site" evidence="9">
    <location>
        <position position="101"/>
    </location>
    <ligand>
        <name>Mg(2+)</name>
        <dbReference type="ChEBI" id="CHEBI:18420"/>
        <label>1</label>
    </ligand>
</feature>
<keyword evidence="9" id="KW-0460">Magnesium</keyword>
<evidence type="ECO:0000256" key="4">
    <source>
        <dbReference type="ARBA" id="ARBA00022679"/>
    </source>
</evidence>
<protein>
    <recommendedName>
        <fullName evidence="9">Anthranilate phosphoribosyltransferase</fullName>
        <ecNumber evidence="9">2.4.2.18</ecNumber>
    </recommendedName>
</protein>
<name>A0A6J4VEP4_9BACT</name>
<dbReference type="InterPro" id="IPR036320">
    <property type="entry name" value="Glycosyl_Trfase_fam3_N_dom_sf"/>
</dbReference>
<dbReference type="InterPro" id="IPR017459">
    <property type="entry name" value="Glycosyl_Trfase_fam3_N_dom"/>
</dbReference>
<feature type="binding site" evidence="9">
    <location>
        <position position="97"/>
    </location>
    <ligand>
        <name>5-phospho-alpha-D-ribose 1-diphosphate</name>
        <dbReference type="ChEBI" id="CHEBI:58017"/>
    </ligand>
</feature>
<dbReference type="SUPFAM" id="SSF47648">
    <property type="entry name" value="Nucleoside phosphorylase/phosphoribosyltransferase N-terminal domain"/>
    <property type="match status" value="1"/>
</dbReference>
<dbReference type="AlphaFoldDB" id="A0A6J4VEP4"/>
<comment type="function">
    <text evidence="9">Catalyzes the transfer of the phosphoribosyl group of 5-phosphorylribose-1-pyrophosphate (PRPP) to anthranilate to yield N-(5'-phosphoribosyl)-anthranilate (PRA).</text>
</comment>
<sequence>MGTTVDFDIKYAIKTVVEGRELTQEQATAAMDAIMTGSVTGAQIGALVTGLRMKGETVSEIAGFAQAMRSHALTVEVDANEQPLLDTCGTGGDNAHSFNISTTATFAIAAAGVRIAKHGNRAASSLCGSADLLEGLGVAVELSPDEVAQSVEAVGIGFMFAPAFHPAMRFVGPSRREMGIRTIFNVLGPLTNPAGAGHQLIGVGHPDIARKLADVLKMLGSTRAVLVHSEEGLDEIGIVGQSAITEWDSRRGTIREYAISLSEFGLERGTTTDVKGGDVATNVAITRSILSGEAGPRRTITLMNAGAGIYAAERADSIGEGIELAAEAIDSGAALDRLNRLVGFTGQLVESRAQVIA</sequence>
<feature type="binding site" evidence="9">
    <location>
        <position position="234"/>
    </location>
    <ligand>
        <name>Mg(2+)</name>
        <dbReference type="ChEBI" id="CHEBI:18420"/>
        <label>2</label>
    </ligand>
</feature>
<dbReference type="SUPFAM" id="SSF52418">
    <property type="entry name" value="Nucleoside phosphorylase/phosphoribosyltransferase catalytic domain"/>
    <property type="match status" value="1"/>
</dbReference>
<feature type="binding site" evidence="9">
    <location>
        <position position="235"/>
    </location>
    <ligand>
        <name>Mg(2+)</name>
        <dbReference type="ChEBI" id="CHEBI:18420"/>
        <label>2</label>
    </ligand>
</feature>
<dbReference type="EMBL" id="CADCWJ010000659">
    <property type="protein sequence ID" value="CAA9577210.1"/>
    <property type="molecule type" value="Genomic_DNA"/>
</dbReference>
<keyword evidence="2 9" id="KW-0028">Amino-acid biosynthesis</keyword>
<dbReference type="Pfam" id="PF02885">
    <property type="entry name" value="Glycos_trans_3N"/>
    <property type="match status" value="1"/>
</dbReference>
<feature type="binding site" evidence="9">
    <location>
        <position position="235"/>
    </location>
    <ligand>
        <name>Mg(2+)</name>
        <dbReference type="ChEBI" id="CHEBI:18420"/>
        <label>1</label>
    </ligand>
</feature>
<dbReference type="GO" id="GO:0000287">
    <property type="term" value="F:magnesium ion binding"/>
    <property type="evidence" value="ECO:0007669"/>
    <property type="project" value="UniProtKB-UniRule"/>
</dbReference>
<evidence type="ECO:0000256" key="7">
    <source>
        <dbReference type="ARBA" id="ARBA00052328"/>
    </source>
</evidence>
<dbReference type="FunFam" id="3.40.1030.10:FF:000002">
    <property type="entry name" value="Anthranilate phosphoribosyltransferase"/>
    <property type="match status" value="1"/>
</dbReference>
<dbReference type="EC" id="2.4.2.18" evidence="9"/>
<comment type="similarity">
    <text evidence="8">In the C-terminal section; belongs to the anthranilate phosphoribosyltransferase family.</text>
</comment>
<keyword evidence="3 9" id="KW-0328">Glycosyltransferase</keyword>
<comment type="catalytic activity">
    <reaction evidence="7 9">
        <text>N-(5-phospho-beta-D-ribosyl)anthranilate + diphosphate = 5-phospho-alpha-D-ribose 1-diphosphate + anthranilate</text>
        <dbReference type="Rhea" id="RHEA:11768"/>
        <dbReference type="ChEBI" id="CHEBI:16567"/>
        <dbReference type="ChEBI" id="CHEBI:18277"/>
        <dbReference type="ChEBI" id="CHEBI:33019"/>
        <dbReference type="ChEBI" id="CHEBI:58017"/>
        <dbReference type="EC" id="2.4.2.18"/>
    </reaction>
</comment>
<dbReference type="UniPathway" id="UPA00035">
    <property type="reaction ID" value="UER00041"/>
</dbReference>
<comment type="cofactor">
    <cofactor evidence="9">
        <name>Mg(2+)</name>
        <dbReference type="ChEBI" id="CHEBI:18420"/>
    </cofactor>
    <text evidence="9">Binds 2 magnesium ions per monomer.</text>
</comment>
<dbReference type="PANTHER" id="PTHR43285:SF2">
    <property type="entry name" value="ANTHRANILATE PHOSPHORIBOSYLTRANSFERASE"/>
    <property type="match status" value="1"/>
</dbReference>
<keyword evidence="9" id="KW-0479">Metal-binding</keyword>
<evidence type="ECO:0000256" key="5">
    <source>
        <dbReference type="ARBA" id="ARBA00022822"/>
    </source>
</evidence>
<comment type="caution">
    <text evidence="9">Lacks conserved residue(s) required for the propagation of feature annotation.</text>
</comment>